<accession>D8PUX6</accession>
<sequence length="197" mass="21580">MPQTLSFTGKDILNGQLVDGEHAVYDVATTGGLLGRKVTTLQAAGGSLLATLHWRKRCLDVRGQILSIDDHVRPHEKARLWQWNNATYEVQFMPGEWTVKAPSGDVLARFRPTHIPGKKQPHIVWERELSAADAAFLILALLYSEKKWKAKPESGANANADGQVYFAATYDQNPSRGVYGGYIGGSESNNENAGFAG</sequence>
<dbReference type="EMBL" id="GL377303">
    <property type="protein sequence ID" value="EFJ00765.1"/>
    <property type="molecule type" value="Genomic_DNA"/>
</dbReference>
<dbReference type="VEuPathDB" id="FungiDB:SCHCODRAFT_02563416"/>
<evidence type="ECO:0000313" key="1">
    <source>
        <dbReference type="EMBL" id="EFJ00765.1"/>
    </source>
</evidence>
<name>D8PUX6_SCHCM</name>
<dbReference type="AlphaFoldDB" id="D8PUX6"/>
<feature type="non-terminal residue" evidence="1">
    <location>
        <position position="197"/>
    </location>
</feature>
<evidence type="ECO:0000313" key="2">
    <source>
        <dbReference type="Proteomes" id="UP000007431"/>
    </source>
</evidence>
<protein>
    <submittedName>
        <fullName evidence="1">Uncharacterized protein</fullName>
    </submittedName>
</protein>
<keyword evidence="2" id="KW-1185">Reference proteome</keyword>
<proteinExistence type="predicted"/>
<dbReference type="Proteomes" id="UP000007431">
    <property type="component" value="Unassembled WGS sequence"/>
</dbReference>
<dbReference type="HOGENOM" id="CLU_101060_2_0_1"/>
<organism evidence="2">
    <name type="scientific">Schizophyllum commune (strain H4-8 / FGSC 9210)</name>
    <name type="common">Split gill fungus</name>
    <dbReference type="NCBI Taxonomy" id="578458"/>
    <lineage>
        <taxon>Eukaryota</taxon>
        <taxon>Fungi</taxon>
        <taxon>Dikarya</taxon>
        <taxon>Basidiomycota</taxon>
        <taxon>Agaricomycotina</taxon>
        <taxon>Agaricomycetes</taxon>
        <taxon>Agaricomycetidae</taxon>
        <taxon>Agaricales</taxon>
        <taxon>Schizophyllaceae</taxon>
        <taxon>Schizophyllum</taxon>
    </lineage>
</organism>
<dbReference type="InParanoid" id="D8PUX6"/>
<gene>
    <name evidence="1" type="ORF">SCHCODRAFT_105008</name>
</gene>
<reference evidence="1 2" key="1">
    <citation type="journal article" date="2010" name="Nat. Biotechnol.">
        <title>Genome sequence of the model mushroom Schizophyllum commune.</title>
        <authorList>
            <person name="Ohm R.A."/>
            <person name="de Jong J.F."/>
            <person name="Lugones L.G."/>
            <person name="Aerts A."/>
            <person name="Kothe E."/>
            <person name="Stajich J.E."/>
            <person name="de Vries R.P."/>
            <person name="Record E."/>
            <person name="Levasseur A."/>
            <person name="Baker S.E."/>
            <person name="Bartholomew K.A."/>
            <person name="Coutinho P.M."/>
            <person name="Erdmann S."/>
            <person name="Fowler T.J."/>
            <person name="Gathman A.C."/>
            <person name="Lombard V."/>
            <person name="Henrissat B."/>
            <person name="Knabe N."/>
            <person name="Kuees U."/>
            <person name="Lilly W.W."/>
            <person name="Lindquist E."/>
            <person name="Lucas S."/>
            <person name="Magnuson J.K."/>
            <person name="Piumi F."/>
            <person name="Raudaskoski M."/>
            <person name="Salamov A."/>
            <person name="Schmutz J."/>
            <person name="Schwarze F.W.M.R."/>
            <person name="vanKuyk P.A."/>
            <person name="Horton J.S."/>
            <person name="Grigoriev I.V."/>
            <person name="Woesten H.A.B."/>
        </authorList>
    </citation>
    <scope>NUCLEOTIDE SEQUENCE [LARGE SCALE GENOMIC DNA]</scope>
    <source>
        <strain evidence="2">H4-8 / FGSC 9210</strain>
    </source>
</reference>